<reference evidence="2" key="1">
    <citation type="journal article" date="2024" name="IScience">
        <title>Strigolactones Initiate the Formation of Haustorium-like Structures in Castilleja.</title>
        <authorList>
            <person name="Buerger M."/>
            <person name="Peterson D."/>
            <person name="Chory J."/>
        </authorList>
    </citation>
    <scope>NUCLEOTIDE SEQUENCE [LARGE SCALE GENOMIC DNA]</scope>
</reference>
<accession>A0ABD3E1K3</accession>
<evidence type="ECO:0000313" key="1">
    <source>
        <dbReference type="EMBL" id="KAL3646990.1"/>
    </source>
</evidence>
<organism evidence="1 2">
    <name type="scientific">Castilleja foliolosa</name>
    <dbReference type="NCBI Taxonomy" id="1961234"/>
    <lineage>
        <taxon>Eukaryota</taxon>
        <taxon>Viridiplantae</taxon>
        <taxon>Streptophyta</taxon>
        <taxon>Embryophyta</taxon>
        <taxon>Tracheophyta</taxon>
        <taxon>Spermatophyta</taxon>
        <taxon>Magnoliopsida</taxon>
        <taxon>eudicotyledons</taxon>
        <taxon>Gunneridae</taxon>
        <taxon>Pentapetalae</taxon>
        <taxon>asterids</taxon>
        <taxon>lamiids</taxon>
        <taxon>Lamiales</taxon>
        <taxon>Orobanchaceae</taxon>
        <taxon>Pedicularideae</taxon>
        <taxon>Castillejinae</taxon>
        <taxon>Castilleja</taxon>
    </lineage>
</organism>
<dbReference type="Proteomes" id="UP001632038">
    <property type="component" value="Unassembled WGS sequence"/>
</dbReference>
<evidence type="ECO:0000313" key="2">
    <source>
        <dbReference type="Proteomes" id="UP001632038"/>
    </source>
</evidence>
<comment type="caution">
    <text evidence="1">The sequence shown here is derived from an EMBL/GenBank/DDBJ whole genome shotgun (WGS) entry which is preliminary data.</text>
</comment>
<dbReference type="EMBL" id="JAVIJP010000010">
    <property type="protein sequence ID" value="KAL3646990.1"/>
    <property type="molecule type" value="Genomic_DNA"/>
</dbReference>
<dbReference type="AlphaFoldDB" id="A0ABD3E1K3"/>
<sequence length="174" mass="19294">MAHVLSRCGCRSELVRPSSYGSCGHSSCCSISCKVVLDRGRAGEVRCVDWRRRLARLVVGEAPLVPSVWEAIEEEAILLLMPHFFAASSYALYVVGSSKDLEPRFFQACRGVGGLNGRKRVFFQDVPFHQIEPIIEAMEKLEQPLFLLLGIPGGGVEAVPECFRIRIMDEPADQ</sequence>
<name>A0ABD3E1K3_9LAMI</name>
<gene>
    <name evidence="1" type="ORF">CASFOL_009162</name>
</gene>
<keyword evidence="2" id="KW-1185">Reference proteome</keyword>
<protein>
    <submittedName>
        <fullName evidence="1">Uncharacterized protein</fullName>
    </submittedName>
</protein>
<proteinExistence type="predicted"/>